<accession>A0A0F9CAB9</accession>
<protein>
    <submittedName>
        <fullName evidence="1">Uncharacterized protein</fullName>
    </submittedName>
</protein>
<reference evidence="1" key="1">
    <citation type="journal article" date="2015" name="Nature">
        <title>Complex archaea that bridge the gap between prokaryotes and eukaryotes.</title>
        <authorList>
            <person name="Spang A."/>
            <person name="Saw J.H."/>
            <person name="Jorgensen S.L."/>
            <person name="Zaremba-Niedzwiedzka K."/>
            <person name="Martijn J."/>
            <person name="Lind A.E."/>
            <person name="van Eijk R."/>
            <person name="Schleper C."/>
            <person name="Guy L."/>
            <person name="Ettema T.J."/>
        </authorList>
    </citation>
    <scope>NUCLEOTIDE SEQUENCE</scope>
</reference>
<name>A0A0F9CAB9_9ZZZZ</name>
<evidence type="ECO:0000313" key="1">
    <source>
        <dbReference type="EMBL" id="KKK93646.1"/>
    </source>
</evidence>
<organism evidence="1">
    <name type="scientific">marine sediment metagenome</name>
    <dbReference type="NCBI Taxonomy" id="412755"/>
    <lineage>
        <taxon>unclassified sequences</taxon>
        <taxon>metagenomes</taxon>
        <taxon>ecological metagenomes</taxon>
    </lineage>
</organism>
<gene>
    <name evidence="1" type="ORF">LCGC14_2690790</name>
</gene>
<dbReference type="EMBL" id="LAZR01047686">
    <property type="protein sequence ID" value="KKK93646.1"/>
    <property type="molecule type" value="Genomic_DNA"/>
</dbReference>
<proteinExistence type="predicted"/>
<sequence>MHLGSAWKRRQFVMNKGVDFFDLVTIDPFDITDRDALAAHIEKLATAPIPREAKATASKGVRIPELSDDELQAIADAQGKSLDEIKLLLSKMTRGIKAEGKKL</sequence>
<comment type="caution">
    <text evidence="1">The sequence shown here is derived from an EMBL/GenBank/DDBJ whole genome shotgun (WGS) entry which is preliminary data.</text>
</comment>
<dbReference type="AlphaFoldDB" id="A0A0F9CAB9"/>